<keyword evidence="12" id="KW-0325">Glycoprotein</keyword>
<keyword evidence="19" id="KW-1185">Reference proteome</keyword>
<dbReference type="SMART" id="SM00768">
    <property type="entry name" value="X8"/>
    <property type="match status" value="1"/>
</dbReference>
<comment type="subcellular location">
    <subcellularLocation>
        <location evidence="2">Cell membrane</location>
    </subcellularLocation>
    <subcellularLocation>
        <location evidence="3">Membrane</location>
        <topology evidence="3">Lipid-anchor</topology>
    </subcellularLocation>
</comment>
<dbReference type="PANTHER" id="PTHR32227">
    <property type="entry name" value="GLUCAN ENDO-1,3-BETA-GLUCOSIDASE BG1-RELATED-RELATED"/>
    <property type="match status" value="1"/>
</dbReference>
<organism evidence="19">
    <name type="scientific">Selaginella moellendorffii</name>
    <name type="common">Spikemoss</name>
    <dbReference type="NCBI Taxonomy" id="88036"/>
    <lineage>
        <taxon>Eukaryota</taxon>
        <taxon>Viridiplantae</taxon>
        <taxon>Streptophyta</taxon>
        <taxon>Embryophyta</taxon>
        <taxon>Tracheophyta</taxon>
        <taxon>Lycopodiopsida</taxon>
        <taxon>Selaginellales</taxon>
        <taxon>Selaginellaceae</taxon>
        <taxon>Selaginella</taxon>
    </lineage>
</organism>
<dbReference type="SUPFAM" id="SSF51445">
    <property type="entry name" value="(Trans)glycosidases"/>
    <property type="match status" value="1"/>
</dbReference>
<evidence type="ECO:0000256" key="10">
    <source>
        <dbReference type="ARBA" id="ARBA00023136"/>
    </source>
</evidence>
<evidence type="ECO:0000256" key="1">
    <source>
        <dbReference type="ARBA" id="ARBA00000382"/>
    </source>
</evidence>
<keyword evidence="10" id="KW-0472">Membrane</keyword>
<evidence type="ECO:0000256" key="9">
    <source>
        <dbReference type="ARBA" id="ARBA00022821"/>
    </source>
</evidence>
<keyword evidence="7" id="KW-0732">Signal</keyword>
<dbReference type="HOGENOM" id="CLU_024953_2_0_1"/>
<keyword evidence="14 16" id="KW-0326">Glycosidase</keyword>
<dbReference type="Pfam" id="PF00332">
    <property type="entry name" value="Glyco_hydro_17"/>
    <property type="match status" value="1"/>
</dbReference>
<keyword evidence="9" id="KW-0611">Plant defense</keyword>
<feature type="domain" description="X8" evidence="17">
    <location>
        <begin position="386"/>
        <end position="468"/>
    </location>
</feature>
<evidence type="ECO:0000256" key="3">
    <source>
        <dbReference type="ARBA" id="ARBA00004635"/>
    </source>
</evidence>
<evidence type="ECO:0000259" key="17">
    <source>
        <dbReference type="SMART" id="SM00768"/>
    </source>
</evidence>
<keyword evidence="13" id="KW-0449">Lipoprotein</keyword>
<dbReference type="FunFam" id="3.20.20.80:FF:000008">
    <property type="entry name" value="Glucan endo-1,3-beta-glucosidase 5"/>
    <property type="match status" value="1"/>
</dbReference>
<dbReference type="Gramene" id="EFJ23075">
    <property type="protein sequence ID" value="EFJ23075"/>
    <property type="gene ID" value="SELMODRAFT_104523"/>
</dbReference>
<dbReference type="GO" id="GO:0005975">
    <property type="term" value="P:carbohydrate metabolic process"/>
    <property type="evidence" value="ECO:0007669"/>
    <property type="project" value="InterPro"/>
</dbReference>
<evidence type="ECO:0000256" key="14">
    <source>
        <dbReference type="ARBA" id="ARBA00023295"/>
    </source>
</evidence>
<evidence type="ECO:0000256" key="16">
    <source>
        <dbReference type="RuleBase" id="RU004336"/>
    </source>
</evidence>
<evidence type="ECO:0000256" key="13">
    <source>
        <dbReference type="ARBA" id="ARBA00023288"/>
    </source>
</evidence>
<dbReference type="Proteomes" id="UP000001514">
    <property type="component" value="Unassembled WGS sequence"/>
</dbReference>
<dbReference type="PROSITE" id="PS00587">
    <property type="entry name" value="GLYCOSYL_HYDROL_F17"/>
    <property type="match status" value="1"/>
</dbReference>
<dbReference type="GO" id="GO:0005886">
    <property type="term" value="C:plasma membrane"/>
    <property type="evidence" value="ECO:0000318"/>
    <property type="project" value="GO_Central"/>
</dbReference>
<dbReference type="InParanoid" id="D8RYC5"/>
<dbReference type="KEGG" id="smo:SELMODRAFT_104523"/>
<evidence type="ECO:0000256" key="7">
    <source>
        <dbReference type="ARBA" id="ARBA00022729"/>
    </source>
</evidence>
<dbReference type="EC" id="3.2.1.39" evidence="5"/>
<evidence type="ECO:0000256" key="4">
    <source>
        <dbReference type="ARBA" id="ARBA00008773"/>
    </source>
</evidence>
<comment type="catalytic activity">
    <reaction evidence="1">
        <text>Hydrolysis of (1-&gt;3)-beta-D-glucosidic linkages in (1-&gt;3)-beta-D-glucans.</text>
        <dbReference type="EC" id="3.2.1.39"/>
    </reaction>
</comment>
<dbReference type="GO" id="GO:0006952">
    <property type="term" value="P:defense response"/>
    <property type="evidence" value="ECO:0007669"/>
    <property type="project" value="UniProtKB-KW"/>
</dbReference>
<name>D8RYC5_SELML</name>
<evidence type="ECO:0000256" key="12">
    <source>
        <dbReference type="ARBA" id="ARBA00023180"/>
    </source>
</evidence>
<dbReference type="InterPro" id="IPR044965">
    <property type="entry name" value="Glyco_hydro_17_plant"/>
</dbReference>
<dbReference type="Pfam" id="PF07983">
    <property type="entry name" value="X8"/>
    <property type="match status" value="1"/>
</dbReference>
<gene>
    <name evidence="18" type="ORF">SELMODRAFT_104523</name>
</gene>
<dbReference type="AlphaFoldDB" id="D8RYC5"/>
<keyword evidence="8 16" id="KW-0378">Hydrolase</keyword>
<evidence type="ECO:0000256" key="5">
    <source>
        <dbReference type="ARBA" id="ARBA00012780"/>
    </source>
</evidence>
<evidence type="ECO:0000256" key="8">
    <source>
        <dbReference type="ARBA" id="ARBA00022801"/>
    </source>
</evidence>
<dbReference type="Gene3D" id="3.20.20.80">
    <property type="entry name" value="Glycosidases"/>
    <property type="match status" value="1"/>
</dbReference>
<reference evidence="18 19" key="1">
    <citation type="journal article" date="2011" name="Science">
        <title>The Selaginella genome identifies genetic changes associated with the evolution of vascular plants.</title>
        <authorList>
            <person name="Banks J.A."/>
            <person name="Nishiyama T."/>
            <person name="Hasebe M."/>
            <person name="Bowman J.L."/>
            <person name="Gribskov M."/>
            <person name="dePamphilis C."/>
            <person name="Albert V.A."/>
            <person name="Aono N."/>
            <person name="Aoyama T."/>
            <person name="Ambrose B.A."/>
            <person name="Ashton N.W."/>
            <person name="Axtell M.J."/>
            <person name="Barker E."/>
            <person name="Barker M.S."/>
            <person name="Bennetzen J.L."/>
            <person name="Bonawitz N.D."/>
            <person name="Chapple C."/>
            <person name="Cheng C."/>
            <person name="Correa L.G."/>
            <person name="Dacre M."/>
            <person name="DeBarry J."/>
            <person name="Dreyer I."/>
            <person name="Elias M."/>
            <person name="Engstrom E.M."/>
            <person name="Estelle M."/>
            <person name="Feng L."/>
            <person name="Finet C."/>
            <person name="Floyd S.K."/>
            <person name="Frommer W.B."/>
            <person name="Fujita T."/>
            <person name="Gramzow L."/>
            <person name="Gutensohn M."/>
            <person name="Harholt J."/>
            <person name="Hattori M."/>
            <person name="Heyl A."/>
            <person name="Hirai T."/>
            <person name="Hiwatashi Y."/>
            <person name="Ishikawa M."/>
            <person name="Iwata M."/>
            <person name="Karol K.G."/>
            <person name="Koehler B."/>
            <person name="Kolukisaoglu U."/>
            <person name="Kubo M."/>
            <person name="Kurata T."/>
            <person name="Lalonde S."/>
            <person name="Li K."/>
            <person name="Li Y."/>
            <person name="Litt A."/>
            <person name="Lyons E."/>
            <person name="Manning G."/>
            <person name="Maruyama T."/>
            <person name="Michael T.P."/>
            <person name="Mikami K."/>
            <person name="Miyazaki S."/>
            <person name="Morinaga S."/>
            <person name="Murata T."/>
            <person name="Mueller-Roeber B."/>
            <person name="Nelson D.R."/>
            <person name="Obara M."/>
            <person name="Oguri Y."/>
            <person name="Olmstead R.G."/>
            <person name="Onodera N."/>
            <person name="Petersen B.L."/>
            <person name="Pils B."/>
            <person name="Prigge M."/>
            <person name="Rensing S.A."/>
            <person name="Riano-Pachon D.M."/>
            <person name="Roberts A.W."/>
            <person name="Sato Y."/>
            <person name="Scheller H.V."/>
            <person name="Schulz B."/>
            <person name="Schulz C."/>
            <person name="Shakirov E.V."/>
            <person name="Shibagaki N."/>
            <person name="Shinohara N."/>
            <person name="Shippen D.E."/>
            <person name="Soerensen I."/>
            <person name="Sotooka R."/>
            <person name="Sugimoto N."/>
            <person name="Sugita M."/>
            <person name="Sumikawa N."/>
            <person name="Tanurdzic M."/>
            <person name="Theissen G."/>
            <person name="Ulvskov P."/>
            <person name="Wakazuki S."/>
            <person name="Weng J.K."/>
            <person name="Willats W.W."/>
            <person name="Wipf D."/>
            <person name="Wolf P.G."/>
            <person name="Yang L."/>
            <person name="Zimmer A.D."/>
            <person name="Zhu Q."/>
            <person name="Mitros T."/>
            <person name="Hellsten U."/>
            <person name="Loque D."/>
            <person name="Otillar R."/>
            <person name="Salamov A."/>
            <person name="Schmutz J."/>
            <person name="Shapiro H."/>
            <person name="Lindquist E."/>
            <person name="Lucas S."/>
            <person name="Rokhsar D."/>
            <person name="Grigoriev I.V."/>
        </authorList>
    </citation>
    <scope>NUCLEOTIDE SEQUENCE [LARGE SCALE GENOMIC DNA]</scope>
</reference>
<evidence type="ECO:0000256" key="6">
    <source>
        <dbReference type="ARBA" id="ARBA00022475"/>
    </source>
</evidence>
<evidence type="ECO:0000256" key="11">
    <source>
        <dbReference type="ARBA" id="ARBA00023157"/>
    </source>
</evidence>
<protein>
    <recommendedName>
        <fullName evidence="5">glucan endo-1,3-beta-D-glucosidase</fullName>
        <ecNumber evidence="5">3.2.1.39</ecNumber>
    </recommendedName>
</protein>
<dbReference type="InterPro" id="IPR000490">
    <property type="entry name" value="Glyco_hydro_17"/>
</dbReference>
<evidence type="ECO:0000256" key="15">
    <source>
        <dbReference type="RuleBase" id="RU004335"/>
    </source>
</evidence>
<dbReference type="Gene3D" id="1.20.58.1040">
    <property type="match status" value="1"/>
</dbReference>
<evidence type="ECO:0000256" key="2">
    <source>
        <dbReference type="ARBA" id="ARBA00004236"/>
    </source>
</evidence>
<dbReference type="GO" id="GO:0042973">
    <property type="term" value="F:glucan endo-1,3-beta-D-glucosidase activity"/>
    <property type="evidence" value="ECO:0007669"/>
    <property type="project" value="UniProtKB-EC"/>
</dbReference>
<dbReference type="STRING" id="88036.D8RYC5"/>
<keyword evidence="11" id="KW-1015">Disulfide bond</keyword>
<dbReference type="InterPro" id="IPR017853">
    <property type="entry name" value="GH"/>
</dbReference>
<dbReference type="EMBL" id="GL377594">
    <property type="protein sequence ID" value="EFJ23075.1"/>
    <property type="molecule type" value="Genomic_DNA"/>
</dbReference>
<evidence type="ECO:0000313" key="18">
    <source>
        <dbReference type="EMBL" id="EFJ23075.1"/>
    </source>
</evidence>
<accession>D8RYC5</accession>
<proteinExistence type="inferred from homology"/>
<dbReference type="FunFam" id="1.20.58.1040:FF:000002">
    <property type="entry name" value="Glucan endo-1,3-beta-glucosidase 8"/>
    <property type="match status" value="1"/>
</dbReference>
<dbReference type="InterPro" id="IPR012946">
    <property type="entry name" value="X8"/>
</dbReference>
<keyword evidence="6" id="KW-1003">Cell membrane</keyword>
<sequence length="553" mass="59843">MPGRSRSAPRRACCSLYPPFSPLVLSIALTLVTAMRLGSSSAVGFGVNWGNMASHRLPAEVVLRMLSSSNITKLKLFDADSKIVGMFANSDVELMVGIPNEMLDKIANSPRAALDWVKENVTQHLPEVKIRYVAVGNEPFLKAYNATYESVTLPALRNIQGALDKLNSAEPIKAVVPLNADVLSDGGSPLPSAGLFRPDIQPLMDTLVSTLAKHQAPFVVNIYPFLSLHQDPHFPQEFAFFDGSTTGAAAIHDFNGNTYTNVFDASYDLLVAALNRNGFPDMKIIVGEVGWPTDGDVNANPANAQRFNQGLLAHITSGRGTPLRPNQELDVYLFALIDEDQKSILPGNFERHWGIYTYDGRAKYGLDVLGTGLANFSSDVQYLPWRWCVLNPEGDMTKLAKSVDYACSHGDCTALVYGGSCNHIGDQGNASYAFNSYYQINNQEEESCVFDGLGMITTANPSTGGCEFPVQLNPLASSSASSTATLMSSESSSVGQSMLLALLLAIAQLVLDFDKLASGWISSRRKKSKLSKLTTNGQATITKTTKPGICRIY</sequence>
<comment type="similarity">
    <text evidence="4 15">Belongs to the glycosyl hydrolase 17 family.</text>
</comment>
<dbReference type="OMA" id="ADEFIMT"/>
<evidence type="ECO:0000313" key="19">
    <source>
        <dbReference type="Proteomes" id="UP000001514"/>
    </source>
</evidence>